<proteinExistence type="predicted"/>
<reference evidence="1 2" key="1">
    <citation type="submission" date="2021-02" db="EMBL/GenBank/DDBJ databases">
        <title>De Novo genome assembly of isolated myxobacteria.</title>
        <authorList>
            <person name="Stevens D.C."/>
        </authorList>
    </citation>
    <scope>NUCLEOTIDE SEQUENCE [LARGE SCALE GENOMIC DNA]</scope>
    <source>
        <strain evidence="1 2">SCHIC003</strain>
    </source>
</reference>
<evidence type="ECO:0000313" key="2">
    <source>
        <dbReference type="Proteomes" id="UP000663090"/>
    </source>
</evidence>
<accession>A0ABX7N3X2</accession>
<organism evidence="1 2">
    <name type="scientific">Myxococcus landrumensis</name>
    <dbReference type="NCBI Taxonomy" id="2813577"/>
    <lineage>
        <taxon>Bacteria</taxon>
        <taxon>Pseudomonadati</taxon>
        <taxon>Myxococcota</taxon>
        <taxon>Myxococcia</taxon>
        <taxon>Myxococcales</taxon>
        <taxon>Cystobacterineae</taxon>
        <taxon>Myxococcaceae</taxon>
        <taxon>Myxococcus</taxon>
    </lineage>
</organism>
<name>A0ABX7N3X2_9BACT</name>
<dbReference type="Proteomes" id="UP000663090">
    <property type="component" value="Chromosome"/>
</dbReference>
<evidence type="ECO:0000313" key="1">
    <source>
        <dbReference type="EMBL" id="QSQ13183.1"/>
    </source>
</evidence>
<sequence length="146" mass="16136">MPAAILVLAFSNLLWMGLLARTFLKLRALQTRFKPVLDVDAERQRVLASIERAQSESAHRLASERTRVAAELAREREASDASIRGAKAHLERTRVETQQALALARHRVAAERVQHVFPVPRRVAPEVLEASSGDVMASALNPSHSS</sequence>
<dbReference type="EMBL" id="CP071091">
    <property type="protein sequence ID" value="QSQ13183.1"/>
    <property type="molecule type" value="Genomic_DNA"/>
</dbReference>
<protein>
    <submittedName>
        <fullName evidence="1">Uncharacterized protein</fullName>
    </submittedName>
</protein>
<dbReference type="RefSeq" id="WP_206714887.1">
    <property type="nucleotide sequence ID" value="NZ_CP071091.1"/>
</dbReference>
<gene>
    <name evidence="1" type="ORF">JY572_33330</name>
</gene>
<keyword evidence="2" id="KW-1185">Reference proteome</keyword>